<dbReference type="SUPFAM" id="SSF69742">
    <property type="entry name" value="Glutamyl tRNA-reductase catalytic, N-terminal domain"/>
    <property type="match status" value="1"/>
</dbReference>
<feature type="domain" description="Quinate/shikimate 5-dehydrogenase/glutamyl-tRNA reductase" evidence="8">
    <location>
        <begin position="221"/>
        <end position="348"/>
    </location>
</feature>
<accession>A0A3R5WIS7</accession>
<dbReference type="PANTHER" id="PTHR43013">
    <property type="entry name" value="GLUTAMYL-TRNA REDUCTASE"/>
    <property type="match status" value="1"/>
</dbReference>
<comment type="similarity">
    <text evidence="4">Belongs to the glutamyl-tRNA reductase family.</text>
</comment>
<feature type="domain" description="Glutamyl-tRNA reductase N-terminal" evidence="9">
    <location>
        <begin position="4"/>
        <end position="170"/>
    </location>
</feature>
<sequence length="431" mass="47394">MFCISINHKNTPADVRESFAFSTKGQRQFTERLKAAVGGCVVLSTCNRMEIYFTDKCEPCGPVITGKMSSGEASGGRGGLLEQVEMLLANDRDVPVSLIRRYSMNYDGFQCMLHLCRVACGMDSMVLGEVEIIHQVKSAYLVAKKLGACDGELNIAFQGALAAAKAVATESDATRLPVSVGTLSAREAVNFTRNGGIENTCRDVRNDVVSSSQTESVDAEKANTGHILVVGATGKIGSIVVKDIADLAPDIEITGTSRSHHSADSIFDRHQQIRIEDYSRRYELAAWADVIISATASPHYTFVRDELAEAVKMQPKRRLLLDLAMPKDIDPAVSDVDGCVLRDIDYIRTLSRENNESRAKTITEMEPWLISQVDEIMKNIAFSRFNREHGDVMAKLKTIDGAKMVYKLKGQLEYEAFEKMLDSIVTAGCEN</sequence>
<dbReference type="FunFam" id="3.30.460.30:FF:000001">
    <property type="entry name" value="Glutamyl-tRNA reductase"/>
    <property type="match status" value="1"/>
</dbReference>
<keyword evidence="3 4" id="KW-0627">Porphyrin biosynthesis</keyword>
<proteinExistence type="inferred from homology"/>
<comment type="miscellaneous">
    <text evidence="4">During catalysis, the active site Cys acts as a nucleophile attacking the alpha-carbonyl group of tRNA-bound glutamate with the formation of a thioester intermediate between enzyme and glutamate, and the concomitant release of tRNA(Glu). The thioester intermediate is finally reduced by direct hydride transfer from NADPH, to form the product GSA.</text>
</comment>
<evidence type="ECO:0000256" key="4">
    <source>
        <dbReference type="HAMAP-Rule" id="MF_00087"/>
    </source>
</evidence>
<dbReference type="GO" id="GO:0008883">
    <property type="term" value="F:glutamyl-tRNA reductase activity"/>
    <property type="evidence" value="ECO:0007669"/>
    <property type="project" value="UniProtKB-UniRule"/>
</dbReference>
<dbReference type="InterPro" id="IPR000343">
    <property type="entry name" value="4pyrrol_synth_GluRdtase"/>
</dbReference>
<comment type="pathway">
    <text evidence="4">Porphyrin-containing compound metabolism; protoporphyrin-IX biosynthesis; 5-aminolevulinate from L-glutamyl-tRNA(Glu): step 1/2.</text>
</comment>
<dbReference type="EMBL" id="QRVK01000033">
    <property type="protein sequence ID" value="RGS39415.1"/>
    <property type="molecule type" value="Genomic_DNA"/>
</dbReference>
<dbReference type="AlphaFoldDB" id="A0A3R5WIS7"/>
<dbReference type="HAMAP" id="MF_00087">
    <property type="entry name" value="Glu_tRNA_reductase"/>
    <property type="match status" value="1"/>
</dbReference>
<feature type="binding site" evidence="4 6">
    <location>
        <begin position="45"/>
        <end position="48"/>
    </location>
    <ligand>
        <name>substrate</name>
    </ligand>
</feature>
<feature type="site" description="Important for activity" evidence="4 7">
    <location>
        <position position="114"/>
    </location>
</feature>
<evidence type="ECO:0000256" key="5">
    <source>
        <dbReference type="PIRSR" id="PIRSR000445-1"/>
    </source>
</evidence>
<name>A0A3R5WIS7_9FIRM</name>
<evidence type="ECO:0000259" key="8">
    <source>
        <dbReference type="Pfam" id="PF01488"/>
    </source>
</evidence>
<feature type="active site" description="Nucleophile" evidence="4 5">
    <location>
        <position position="46"/>
    </location>
</feature>
<dbReference type="Pfam" id="PF05201">
    <property type="entry name" value="GlutR_N"/>
    <property type="match status" value="1"/>
</dbReference>
<keyword evidence="1 4" id="KW-0521">NADP</keyword>
<dbReference type="UniPathway" id="UPA00251">
    <property type="reaction ID" value="UER00316"/>
</dbReference>
<feature type="binding site" evidence="4 6">
    <location>
        <begin position="129"/>
        <end position="131"/>
    </location>
    <ligand>
        <name>substrate</name>
    </ligand>
</feature>
<feature type="binding site" evidence="4 6">
    <location>
        <position position="124"/>
    </location>
    <ligand>
        <name>substrate</name>
    </ligand>
</feature>
<keyword evidence="2 4" id="KW-0560">Oxidoreductase</keyword>
<dbReference type="PANTHER" id="PTHR43013:SF1">
    <property type="entry name" value="GLUTAMYL-TRNA REDUCTASE"/>
    <property type="match status" value="1"/>
</dbReference>
<organism evidence="10 11">
    <name type="scientific">Coprococcus eutactus</name>
    <dbReference type="NCBI Taxonomy" id="33043"/>
    <lineage>
        <taxon>Bacteria</taxon>
        <taxon>Bacillati</taxon>
        <taxon>Bacillota</taxon>
        <taxon>Clostridia</taxon>
        <taxon>Lachnospirales</taxon>
        <taxon>Lachnospiraceae</taxon>
        <taxon>Coprococcus</taxon>
    </lineage>
</organism>
<dbReference type="GO" id="GO:0019353">
    <property type="term" value="P:protoporphyrinogen IX biosynthetic process from glutamate"/>
    <property type="evidence" value="ECO:0007669"/>
    <property type="project" value="TreeGrafter"/>
</dbReference>
<dbReference type="Gene3D" id="3.30.460.30">
    <property type="entry name" value="Glutamyl-tRNA reductase, N-terminal domain"/>
    <property type="match status" value="1"/>
</dbReference>
<evidence type="ECO:0000313" key="11">
    <source>
        <dbReference type="Proteomes" id="UP000283295"/>
    </source>
</evidence>
<evidence type="ECO:0000256" key="7">
    <source>
        <dbReference type="PIRSR" id="PIRSR000445-4"/>
    </source>
</evidence>
<evidence type="ECO:0000259" key="9">
    <source>
        <dbReference type="Pfam" id="PF05201"/>
    </source>
</evidence>
<comment type="subunit">
    <text evidence="4">Homodimer.</text>
</comment>
<comment type="catalytic activity">
    <reaction evidence="4">
        <text>(S)-4-amino-5-oxopentanoate + tRNA(Glu) + NADP(+) = L-glutamyl-tRNA(Glu) + NADPH + H(+)</text>
        <dbReference type="Rhea" id="RHEA:12344"/>
        <dbReference type="Rhea" id="RHEA-COMP:9663"/>
        <dbReference type="Rhea" id="RHEA-COMP:9680"/>
        <dbReference type="ChEBI" id="CHEBI:15378"/>
        <dbReference type="ChEBI" id="CHEBI:57501"/>
        <dbReference type="ChEBI" id="CHEBI:57783"/>
        <dbReference type="ChEBI" id="CHEBI:58349"/>
        <dbReference type="ChEBI" id="CHEBI:78442"/>
        <dbReference type="ChEBI" id="CHEBI:78520"/>
        <dbReference type="EC" id="1.2.1.70"/>
    </reaction>
</comment>
<comment type="function">
    <text evidence="4">Catalyzes the NADPH-dependent reduction of glutamyl-tRNA(Glu) to glutamate 1-semialdehyde (GSA).</text>
</comment>
<evidence type="ECO:0000256" key="2">
    <source>
        <dbReference type="ARBA" id="ARBA00023002"/>
    </source>
</evidence>
<dbReference type="InterPro" id="IPR015895">
    <property type="entry name" value="4pyrrol_synth_GluRdtase_N"/>
</dbReference>
<evidence type="ECO:0000256" key="6">
    <source>
        <dbReference type="PIRSR" id="PIRSR000445-2"/>
    </source>
</evidence>
<evidence type="ECO:0000256" key="1">
    <source>
        <dbReference type="ARBA" id="ARBA00022857"/>
    </source>
</evidence>
<dbReference type="Gene3D" id="3.40.50.720">
    <property type="entry name" value="NAD(P)-binding Rossmann-like Domain"/>
    <property type="match status" value="1"/>
</dbReference>
<dbReference type="GO" id="GO:0050661">
    <property type="term" value="F:NADP binding"/>
    <property type="evidence" value="ECO:0007669"/>
    <property type="project" value="InterPro"/>
</dbReference>
<dbReference type="InterPro" id="IPR036343">
    <property type="entry name" value="GluRdtase_N_sf"/>
</dbReference>
<evidence type="ECO:0000313" key="10">
    <source>
        <dbReference type="EMBL" id="RGS39415.1"/>
    </source>
</evidence>
<dbReference type="InterPro" id="IPR006151">
    <property type="entry name" value="Shikm_DH/Glu-tRNA_Rdtase"/>
</dbReference>
<dbReference type="Proteomes" id="UP000283295">
    <property type="component" value="Unassembled WGS sequence"/>
</dbReference>
<dbReference type="SUPFAM" id="SSF51735">
    <property type="entry name" value="NAD(P)-binding Rossmann-fold domains"/>
    <property type="match status" value="1"/>
</dbReference>
<dbReference type="Pfam" id="PF01488">
    <property type="entry name" value="Shikimate_DH"/>
    <property type="match status" value="1"/>
</dbReference>
<dbReference type="EC" id="1.2.1.70" evidence="4"/>
<gene>
    <name evidence="4" type="primary">hemA</name>
    <name evidence="10" type="ORF">DWX94_11070</name>
</gene>
<evidence type="ECO:0000256" key="3">
    <source>
        <dbReference type="ARBA" id="ARBA00023244"/>
    </source>
</evidence>
<protein>
    <recommendedName>
        <fullName evidence="4">Glutamyl-tRNA reductase</fullName>
        <shortName evidence="4">GluTR</shortName>
        <ecNumber evidence="4">1.2.1.70</ecNumber>
    </recommendedName>
</protein>
<feature type="binding site" evidence="4">
    <location>
        <begin position="232"/>
        <end position="237"/>
    </location>
    <ligand>
        <name>NADP(+)</name>
        <dbReference type="ChEBI" id="CHEBI:58349"/>
    </ligand>
</feature>
<dbReference type="OrthoDB" id="110209at2"/>
<reference evidence="10 11" key="1">
    <citation type="submission" date="2018-08" db="EMBL/GenBank/DDBJ databases">
        <title>A genome reference for cultivated species of the human gut microbiota.</title>
        <authorList>
            <person name="Zou Y."/>
            <person name="Xue W."/>
            <person name="Luo G."/>
        </authorList>
    </citation>
    <scope>NUCLEOTIDE SEQUENCE [LARGE SCALE GENOMIC DNA]</scope>
    <source>
        <strain evidence="10 11">AF22-21</strain>
    </source>
</reference>
<dbReference type="InterPro" id="IPR036291">
    <property type="entry name" value="NAD(P)-bd_dom_sf"/>
</dbReference>
<comment type="caution">
    <text evidence="10">The sequence shown here is derived from an EMBL/GenBank/DDBJ whole genome shotgun (WGS) entry which is preliminary data.</text>
</comment>
<feature type="binding site" evidence="4 6">
    <location>
        <position position="135"/>
    </location>
    <ligand>
        <name>substrate</name>
    </ligand>
</feature>
<dbReference type="PIRSF" id="PIRSF000445">
    <property type="entry name" value="4pyrrol_synth_GluRdtase"/>
    <property type="match status" value="1"/>
</dbReference>
<comment type="domain">
    <text evidence="4">Possesses an unusual extended V-shaped dimeric structure with each monomer consisting of three distinct domains arranged along a curved 'spinal' alpha-helix. The N-terminal catalytic domain specifically recognizes the glutamate moiety of the substrate. The second domain is the NADPH-binding domain, and the third C-terminal domain is responsible for dimerization.</text>
</comment>